<dbReference type="GO" id="GO:0035731">
    <property type="term" value="F:dinitrosyl-iron complex binding"/>
    <property type="evidence" value="ECO:0007669"/>
    <property type="project" value="UniProtKB-UniRule"/>
</dbReference>
<dbReference type="OrthoDB" id="3576308at2"/>
<feature type="binding site" evidence="11">
    <location>
        <position position="54"/>
    </location>
    <ligand>
        <name>[4Fe-4S] cluster</name>
        <dbReference type="ChEBI" id="CHEBI:49883"/>
    </ligand>
</feature>
<evidence type="ECO:0000256" key="11">
    <source>
        <dbReference type="HAMAP-Rule" id="MF_01479"/>
    </source>
</evidence>
<dbReference type="InterPro" id="IPR003482">
    <property type="entry name" value="Whib"/>
</dbReference>
<evidence type="ECO:0000256" key="7">
    <source>
        <dbReference type="ARBA" id="ARBA00023015"/>
    </source>
</evidence>
<dbReference type="Pfam" id="PF02467">
    <property type="entry name" value="Whib"/>
    <property type="match status" value="1"/>
</dbReference>
<comment type="subcellular location">
    <subcellularLocation>
        <location evidence="1 11">Cytoplasm</location>
    </subcellularLocation>
</comment>
<comment type="similarity">
    <text evidence="2 11">Belongs to the WhiB family.</text>
</comment>
<feature type="region of interest" description="Disordered" evidence="12">
    <location>
        <begin position="79"/>
        <end position="109"/>
    </location>
</feature>
<evidence type="ECO:0000256" key="2">
    <source>
        <dbReference type="ARBA" id="ARBA00006597"/>
    </source>
</evidence>
<dbReference type="InterPro" id="IPR034768">
    <property type="entry name" value="4FE4S_WBL"/>
</dbReference>
<evidence type="ECO:0000313" key="14">
    <source>
        <dbReference type="EMBL" id="SFN30180.1"/>
    </source>
</evidence>
<dbReference type="GO" id="GO:0047134">
    <property type="term" value="F:protein-disulfide reductase [NAD(P)H] activity"/>
    <property type="evidence" value="ECO:0007669"/>
    <property type="project" value="TreeGrafter"/>
</dbReference>
<dbReference type="GO" id="GO:0045454">
    <property type="term" value="P:cell redox homeostasis"/>
    <property type="evidence" value="ECO:0007669"/>
    <property type="project" value="TreeGrafter"/>
</dbReference>
<evidence type="ECO:0000256" key="6">
    <source>
        <dbReference type="ARBA" id="ARBA00023014"/>
    </source>
</evidence>
<keyword evidence="9 11" id="KW-1015">Disulfide bond</keyword>
<evidence type="ECO:0000256" key="3">
    <source>
        <dbReference type="ARBA" id="ARBA00022485"/>
    </source>
</evidence>
<keyword evidence="15" id="KW-1185">Reference proteome</keyword>
<name>A0A1I4XY52_PSUAM</name>
<keyword evidence="7 11" id="KW-0805">Transcription regulation</keyword>
<protein>
    <recommendedName>
        <fullName evidence="11">Transcriptional regulator WhiB</fullName>
    </recommendedName>
</protein>
<feature type="binding site" evidence="11">
    <location>
        <position position="51"/>
    </location>
    <ligand>
        <name>[4Fe-4S] cluster</name>
        <dbReference type="ChEBI" id="CHEBI:49883"/>
    </ligand>
</feature>
<keyword evidence="3 11" id="KW-0004">4Fe-4S</keyword>
<dbReference type="GO" id="GO:0046872">
    <property type="term" value="F:metal ion binding"/>
    <property type="evidence" value="ECO:0007669"/>
    <property type="project" value="UniProtKB-KW"/>
</dbReference>
<comment type="cofactor">
    <cofactor evidence="11">
        <name>[4Fe-4S] cluster</name>
        <dbReference type="ChEBI" id="CHEBI:49883"/>
    </cofactor>
    <text evidence="11">Binds 1 [4Fe-4S] cluster per subunit. Following nitrosylation of the [4Fe-4S] cluster binds 1 [4Fe-8(NO)] cluster per subunit.</text>
</comment>
<dbReference type="GO" id="GO:0005737">
    <property type="term" value="C:cytoplasm"/>
    <property type="evidence" value="ECO:0007669"/>
    <property type="project" value="UniProtKB-SubCell"/>
</dbReference>
<evidence type="ECO:0000256" key="1">
    <source>
        <dbReference type="ARBA" id="ARBA00004496"/>
    </source>
</evidence>
<dbReference type="STRING" id="260086.SAMN05216207_101230"/>
<keyword evidence="10 11" id="KW-0804">Transcription</keyword>
<keyword evidence="4 11" id="KW-0479">Metal-binding</keyword>
<evidence type="ECO:0000259" key="13">
    <source>
        <dbReference type="PROSITE" id="PS51674"/>
    </source>
</evidence>
<evidence type="ECO:0000256" key="10">
    <source>
        <dbReference type="ARBA" id="ARBA00023163"/>
    </source>
</evidence>
<evidence type="ECO:0000256" key="5">
    <source>
        <dbReference type="ARBA" id="ARBA00023004"/>
    </source>
</evidence>
<sequence>MTTVRCDDARGDCGDWRSRAACRGSEPETFFPTAAGGPELARAEAAAKRICTGCPVRTECLAWAMEVLPFGIAGGLSEAERAERRRATRTPRRRGLGRGVAMAKAHRASPGRDAGLAALAAGGDRTQVAIDCGVSRRTVDRWAAALVAEAPAGGAR</sequence>
<feature type="compositionally biased region" description="Basic residues" evidence="12">
    <location>
        <begin position="86"/>
        <end position="96"/>
    </location>
</feature>
<evidence type="ECO:0000256" key="12">
    <source>
        <dbReference type="SAM" id="MobiDB-lite"/>
    </source>
</evidence>
<dbReference type="PANTHER" id="PTHR38839">
    <property type="entry name" value="TRANSCRIPTIONAL REGULATOR WHID-RELATED"/>
    <property type="match status" value="1"/>
</dbReference>
<evidence type="ECO:0000256" key="8">
    <source>
        <dbReference type="ARBA" id="ARBA00023125"/>
    </source>
</evidence>
<dbReference type="Proteomes" id="UP000199614">
    <property type="component" value="Unassembled WGS sequence"/>
</dbReference>
<feature type="domain" description="4Fe-4S Wbl-type" evidence="13">
    <location>
        <begin position="21"/>
        <end position="83"/>
    </location>
</feature>
<keyword evidence="6 11" id="KW-0411">Iron-sulfur</keyword>
<dbReference type="HAMAP" id="MF_01479">
    <property type="entry name" value="WhiB"/>
    <property type="match status" value="1"/>
</dbReference>
<dbReference type="EMBL" id="FOUY01000012">
    <property type="protein sequence ID" value="SFN30180.1"/>
    <property type="molecule type" value="Genomic_DNA"/>
</dbReference>
<dbReference type="AlphaFoldDB" id="A0A1I4XY52"/>
<reference evidence="14 15" key="1">
    <citation type="submission" date="2016-10" db="EMBL/GenBank/DDBJ databases">
        <authorList>
            <person name="de Groot N.N."/>
        </authorList>
    </citation>
    <scope>NUCLEOTIDE SEQUENCE [LARGE SCALE GENOMIC DNA]</scope>
    <source>
        <strain evidence="14 15">CGMCC 4.1877</strain>
    </source>
</reference>
<keyword evidence="5 11" id="KW-0408">Iron</keyword>
<accession>A0A1I4XY52</accession>
<feature type="binding site" evidence="11">
    <location>
        <position position="22"/>
    </location>
    <ligand>
        <name>[4Fe-4S] cluster</name>
        <dbReference type="ChEBI" id="CHEBI:49883"/>
    </ligand>
</feature>
<dbReference type="GO" id="GO:0045892">
    <property type="term" value="P:negative regulation of DNA-templated transcription"/>
    <property type="evidence" value="ECO:0007669"/>
    <property type="project" value="TreeGrafter"/>
</dbReference>
<comment type="PTM">
    <text evidence="11">The Fe-S cluster can be nitrosylated by nitric oxide (NO).</text>
</comment>
<keyword evidence="11" id="KW-0963">Cytoplasm</keyword>
<keyword evidence="14" id="KW-0371">Homeobox</keyword>
<comment type="function">
    <text evidence="11">Acts as a transcriptional regulator. Probably redox-responsive. The apo- but not holo-form probably binds DNA.</text>
</comment>
<evidence type="ECO:0000313" key="15">
    <source>
        <dbReference type="Proteomes" id="UP000199614"/>
    </source>
</evidence>
<evidence type="ECO:0000256" key="9">
    <source>
        <dbReference type="ARBA" id="ARBA00023157"/>
    </source>
</evidence>
<dbReference type="PROSITE" id="PS51674">
    <property type="entry name" value="4FE4S_WBL"/>
    <property type="match status" value="1"/>
</dbReference>
<evidence type="ECO:0000256" key="4">
    <source>
        <dbReference type="ARBA" id="ARBA00022723"/>
    </source>
</evidence>
<proteinExistence type="inferred from homology"/>
<keyword evidence="8 11" id="KW-0238">DNA-binding</keyword>
<gene>
    <name evidence="11" type="primary">whiB</name>
    <name evidence="14" type="ORF">SAMN05216207_101230</name>
</gene>
<comment type="PTM">
    <text evidence="11">Upon Fe-S cluster removal intramolecular disulfide bonds are formed.</text>
</comment>
<organism evidence="14 15">
    <name type="scientific">Pseudonocardia ammonioxydans</name>
    <dbReference type="NCBI Taxonomy" id="260086"/>
    <lineage>
        <taxon>Bacteria</taxon>
        <taxon>Bacillati</taxon>
        <taxon>Actinomycetota</taxon>
        <taxon>Actinomycetes</taxon>
        <taxon>Pseudonocardiales</taxon>
        <taxon>Pseudonocardiaceae</taxon>
        <taxon>Pseudonocardia</taxon>
    </lineage>
</organism>
<dbReference type="GO" id="GO:0051539">
    <property type="term" value="F:4 iron, 4 sulfur cluster binding"/>
    <property type="evidence" value="ECO:0007669"/>
    <property type="project" value="UniProtKB-UniRule"/>
</dbReference>
<feature type="binding site" evidence="11">
    <location>
        <position position="60"/>
    </location>
    <ligand>
        <name>[4Fe-4S] cluster</name>
        <dbReference type="ChEBI" id="CHEBI:49883"/>
    </ligand>
</feature>
<dbReference type="GO" id="GO:0003677">
    <property type="term" value="F:DNA binding"/>
    <property type="evidence" value="ECO:0007669"/>
    <property type="project" value="UniProtKB-UniRule"/>
</dbReference>